<name>A0A147BF43_IXORI</name>
<evidence type="ECO:0000313" key="2">
    <source>
        <dbReference type="EMBL" id="JAR89383.1"/>
    </source>
</evidence>
<organism evidence="2">
    <name type="scientific">Ixodes ricinus</name>
    <name type="common">Common tick</name>
    <name type="synonym">Acarus ricinus</name>
    <dbReference type="NCBI Taxonomy" id="34613"/>
    <lineage>
        <taxon>Eukaryota</taxon>
        <taxon>Metazoa</taxon>
        <taxon>Ecdysozoa</taxon>
        <taxon>Arthropoda</taxon>
        <taxon>Chelicerata</taxon>
        <taxon>Arachnida</taxon>
        <taxon>Acari</taxon>
        <taxon>Parasitiformes</taxon>
        <taxon>Ixodida</taxon>
        <taxon>Ixodoidea</taxon>
        <taxon>Ixodidae</taxon>
        <taxon>Ixodinae</taxon>
        <taxon>Ixodes</taxon>
    </lineage>
</organism>
<evidence type="ECO:0000256" key="1">
    <source>
        <dbReference type="SAM" id="MobiDB-lite"/>
    </source>
</evidence>
<dbReference type="AlphaFoldDB" id="A0A147BF43"/>
<feature type="region of interest" description="Disordered" evidence="1">
    <location>
        <begin position="32"/>
        <end position="65"/>
    </location>
</feature>
<accession>A0A147BF43</accession>
<dbReference type="EMBL" id="GEGO01006021">
    <property type="protein sequence ID" value="JAR89383.1"/>
    <property type="molecule type" value="Transcribed_RNA"/>
</dbReference>
<sequence>MSQFAKKGGLSHLYTLVGSAWWGPALSRGLGGQHGDGGCPALRGRPRPLPGHSEQSAEEALPLLGGVSRGVRRPLHRVGGRLPAHRAGRRGLERDRLQGGAAVGRPACCQLTMPLSREPALPRRTGRAAVCWSWRSSSELESADRLRHGDCARGPSPVPSMSARPESLWSQGLRRGCCFSSSPSMRRFSISSISKMASRRSSTNLQRSCSLRAFSVISARSSTLWLRLMPCG</sequence>
<protein>
    <submittedName>
        <fullName evidence="2">Uncharacterized protein</fullName>
    </submittedName>
</protein>
<proteinExistence type="predicted"/>
<reference evidence="2" key="1">
    <citation type="journal article" date="2018" name="PLoS Negl. Trop. Dis.">
        <title>Sialome diversity of ticks revealed by RNAseq of single tick salivary glands.</title>
        <authorList>
            <person name="Perner J."/>
            <person name="Kropackova S."/>
            <person name="Kopacek P."/>
            <person name="Ribeiro J.M."/>
        </authorList>
    </citation>
    <scope>NUCLEOTIDE SEQUENCE</scope>
    <source>
        <strain evidence="2">Siblings of single egg batch collected in Ceske Budejovice</strain>
        <tissue evidence="2">Salivary glands</tissue>
    </source>
</reference>